<evidence type="ECO:0000256" key="1">
    <source>
        <dbReference type="ARBA" id="ARBA00022737"/>
    </source>
</evidence>
<gene>
    <name evidence="3 4 5 6" type="primary">LOC125418596</name>
</gene>
<evidence type="ECO:0000313" key="4">
    <source>
        <dbReference type="RefSeq" id="XP_048318435.2"/>
    </source>
</evidence>
<protein>
    <submittedName>
        <fullName evidence="3 4">Pentatricopeptide repeat-containing protein At4g21880, mitochondrial-like isoform X1</fullName>
    </submittedName>
</protein>
<evidence type="ECO:0000313" key="3">
    <source>
        <dbReference type="RefSeq" id="XP_048318434.2"/>
    </source>
</evidence>
<dbReference type="RefSeq" id="XP_048318435.2">
    <property type="nucleotide sequence ID" value="XM_048462478.2"/>
</dbReference>
<keyword evidence="1" id="KW-0677">Repeat</keyword>
<dbReference type="RefSeq" id="XP_048318436.2">
    <property type="nucleotide sequence ID" value="XM_048462479.2"/>
</dbReference>
<dbReference type="Proteomes" id="UP001652623">
    <property type="component" value="Chromosome 12"/>
</dbReference>
<name>A0ABM3I121_ZIZJJ</name>
<proteinExistence type="predicted"/>
<dbReference type="InterPro" id="IPR002885">
    <property type="entry name" value="PPR_rpt"/>
</dbReference>
<dbReference type="RefSeq" id="XP_048318437.2">
    <property type="nucleotide sequence ID" value="XM_048462480.2"/>
</dbReference>
<accession>A0ABM3I121</accession>
<sequence>MITLCIKMKDFDGAYGMINDLEKMNLKPTANMYNAILGGYCRDYHEEMKCSGIDDMKHVFMALINAYASFGQFEKAKHVVSDKGISDKSLNEINSPHAQALFENGQWFDALDIYKQIGSALEPKAVISLIEHVPSDGELSTLLKLLDEINHSNYWVDDCCRVILYCV</sequence>
<keyword evidence="2" id="KW-1185">Reference proteome</keyword>
<dbReference type="RefSeq" id="XP_048318434.2">
    <property type="nucleotide sequence ID" value="XM_048462477.2"/>
</dbReference>
<dbReference type="Gene3D" id="1.25.40.10">
    <property type="entry name" value="Tetratricopeptide repeat domain"/>
    <property type="match status" value="1"/>
</dbReference>
<dbReference type="Pfam" id="PF01535">
    <property type="entry name" value="PPR"/>
    <property type="match status" value="1"/>
</dbReference>
<evidence type="ECO:0000313" key="6">
    <source>
        <dbReference type="RefSeq" id="XP_048318437.2"/>
    </source>
</evidence>
<reference evidence="3 4" key="1">
    <citation type="submission" date="2025-05" db="UniProtKB">
        <authorList>
            <consortium name="RefSeq"/>
        </authorList>
    </citation>
    <scope>IDENTIFICATION</scope>
    <source>
        <tissue evidence="3 4">Seedling</tissue>
    </source>
</reference>
<dbReference type="GeneID" id="125418596"/>
<organism evidence="2 6">
    <name type="scientific">Ziziphus jujuba</name>
    <name type="common">Chinese jujube</name>
    <name type="synonym">Ziziphus sativa</name>
    <dbReference type="NCBI Taxonomy" id="326968"/>
    <lineage>
        <taxon>Eukaryota</taxon>
        <taxon>Viridiplantae</taxon>
        <taxon>Streptophyta</taxon>
        <taxon>Embryophyta</taxon>
        <taxon>Tracheophyta</taxon>
        <taxon>Spermatophyta</taxon>
        <taxon>Magnoliopsida</taxon>
        <taxon>eudicotyledons</taxon>
        <taxon>Gunneridae</taxon>
        <taxon>Pentapetalae</taxon>
        <taxon>rosids</taxon>
        <taxon>fabids</taxon>
        <taxon>Rosales</taxon>
        <taxon>Rhamnaceae</taxon>
        <taxon>Paliureae</taxon>
        <taxon>Ziziphus</taxon>
    </lineage>
</organism>
<dbReference type="PANTHER" id="PTHR47262:SF1">
    <property type="entry name" value="OS02G0132600 PROTEIN"/>
    <property type="match status" value="1"/>
</dbReference>
<evidence type="ECO:0000313" key="2">
    <source>
        <dbReference type="Proteomes" id="UP001652623"/>
    </source>
</evidence>
<evidence type="ECO:0000313" key="5">
    <source>
        <dbReference type="RefSeq" id="XP_048318436.2"/>
    </source>
</evidence>
<dbReference type="InterPro" id="IPR011990">
    <property type="entry name" value="TPR-like_helical_dom_sf"/>
</dbReference>
<dbReference type="PANTHER" id="PTHR47262">
    <property type="entry name" value="OS02G0132600 PROTEIN"/>
    <property type="match status" value="1"/>
</dbReference>